<comment type="caution">
    <text evidence="3">The sequence shown here is derived from an EMBL/GenBank/DDBJ whole genome shotgun (WGS) entry which is preliminary data.</text>
</comment>
<dbReference type="AlphaFoldDB" id="A0A4Y7R6N4"/>
<evidence type="ECO:0000256" key="1">
    <source>
        <dbReference type="SAM" id="Phobius"/>
    </source>
</evidence>
<keyword evidence="1" id="KW-1133">Transmembrane helix</keyword>
<dbReference type="RefSeq" id="WP_190259372.1">
    <property type="nucleotide sequence ID" value="NZ_QFGA01000003.1"/>
</dbReference>
<feature type="transmembrane region" description="Helical" evidence="1">
    <location>
        <begin position="35"/>
        <end position="54"/>
    </location>
</feature>
<protein>
    <submittedName>
        <fullName evidence="3">Uncharacterized protein</fullName>
    </submittedName>
</protein>
<organism evidence="3 4">
    <name type="scientific">Pelotomaculum schinkii</name>
    <dbReference type="NCBI Taxonomy" id="78350"/>
    <lineage>
        <taxon>Bacteria</taxon>
        <taxon>Bacillati</taxon>
        <taxon>Bacillota</taxon>
        <taxon>Clostridia</taxon>
        <taxon>Eubacteriales</taxon>
        <taxon>Desulfotomaculaceae</taxon>
        <taxon>Pelotomaculum</taxon>
    </lineage>
</organism>
<sequence length="65" mass="7184">MGKKYLKLIVMGAILAVSIPQAAYAYIDPSTGSYVMQVLLAAVLGVSFVVKSYWNKIKTFFRKGH</sequence>
<evidence type="ECO:0000256" key="2">
    <source>
        <dbReference type="SAM" id="SignalP"/>
    </source>
</evidence>
<reference evidence="3 4" key="1">
    <citation type="journal article" date="2018" name="Environ. Microbiol.">
        <title>Novel energy conservation strategies and behaviour of Pelotomaculum schinkii driving syntrophic propionate catabolism.</title>
        <authorList>
            <person name="Hidalgo-Ahumada C.A.P."/>
            <person name="Nobu M.K."/>
            <person name="Narihiro T."/>
            <person name="Tamaki H."/>
            <person name="Liu W.T."/>
            <person name="Kamagata Y."/>
            <person name="Stams A.J.M."/>
            <person name="Imachi H."/>
            <person name="Sousa D.Z."/>
        </authorList>
    </citation>
    <scope>NUCLEOTIDE SEQUENCE [LARGE SCALE GENOMIC DNA]</scope>
    <source>
        <strain evidence="3 4">HH</strain>
    </source>
</reference>
<keyword evidence="4" id="KW-1185">Reference proteome</keyword>
<keyword evidence="1" id="KW-0812">Transmembrane</keyword>
<keyword evidence="2" id="KW-0732">Signal</keyword>
<keyword evidence="1" id="KW-0472">Membrane</keyword>
<feature type="chain" id="PRO_5021351011" evidence="2">
    <location>
        <begin position="26"/>
        <end position="65"/>
    </location>
</feature>
<accession>A0A4Y7R6N4</accession>
<feature type="signal peptide" evidence="2">
    <location>
        <begin position="1"/>
        <end position="25"/>
    </location>
</feature>
<dbReference type="EMBL" id="QFGA01000003">
    <property type="protein sequence ID" value="TEB04605.1"/>
    <property type="molecule type" value="Genomic_DNA"/>
</dbReference>
<proteinExistence type="predicted"/>
<evidence type="ECO:0000313" key="3">
    <source>
        <dbReference type="EMBL" id="TEB04605.1"/>
    </source>
</evidence>
<dbReference type="Proteomes" id="UP000298324">
    <property type="component" value="Unassembled WGS sequence"/>
</dbReference>
<evidence type="ECO:0000313" key="4">
    <source>
        <dbReference type="Proteomes" id="UP000298324"/>
    </source>
</evidence>
<gene>
    <name evidence="3" type="ORF">Psch_03366</name>
</gene>
<name>A0A4Y7R6N4_9FIRM</name>